<accession>A0A2A9DTG6</accession>
<sequence>MAQILIRNLPDEAKEALRARAQARGHSMEAEARRILLDAALPDRDAPVLAWLDHAARLREEVGGVELPLPSRREPRSAELS</sequence>
<feature type="domain" description="Antitoxin FitA-like ribbon-helix-helix" evidence="1">
    <location>
        <begin position="2"/>
        <end position="40"/>
    </location>
</feature>
<dbReference type="GO" id="GO:0006355">
    <property type="term" value="P:regulation of DNA-templated transcription"/>
    <property type="evidence" value="ECO:0007669"/>
    <property type="project" value="InterPro"/>
</dbReference>
<protein>
    <recommendedName>
        <fullName evidence="1">Antitoxin FitA-like ribbon-helix-helix domain-containing protein</fullName>
    </recommendedName>
</protein>
<dbReference type="Gene3D" id="1.10.1220.10">
    <property type="entry name" value="Met repressor-like"/>
    <property type="match status" value="1"/>
</dbReference>
<dbReference type="Pfam" id="PF22513">
    <property type="entry name" value="FitA-like_RHH"/>
    <property type="match status" value="1"/>
</dbReference>
<comment type="caution">
    <text evidence="2">The sequence shown here is derived from an EMBL/GenBank/DDBJ whole genome shotgun (WGS) entry which is preliminary data.</text>
</comment>
<dbReference type="AlphaFoldDB" id="A0A2A9DTG6"/>
<name>A0A2A9DTG6_9MICO</name>
<dbReference type="InterPro" id="IPR010985">
    <property type="entry name" value="Ribbon_hlx_hlx"/>
</dbReference>
<keyword evidence="3" id="KW-1185">Reference proteome</keyword>
<organism evidence="2 3">
    <name type="scientific">Paramicrobacterium agarici</name>
    <dbReference type="NCBI Taxonomy" id="630514"/>
    <lineage>
        <taxon>Bacteria</taxon>
        <taxon>Bacillati</taxon>
        <taxon>Actinomycetota</taxon>
        <taxon>Actinomycetes</taxon>
        <taxon>Micrococcales</taxon>
        <taxon>Microbacteriaceae</taxon>
        <taxon>Paramicrobacterium</taxon>
    </lineage>
</organism>
<evidence type="ECO:0000313" key="2">
    <source>
        <dbReference type="EMBL" id="PFG29988.1"/>
    </source>
</evidence>
<dbReference type="SUPFAM" id="SSF47598">
    <property type="entry name" value="Ribbon-helix-helix"/>
    <property type="match status" value="1"/>
</dbReference>
<evidence type="ECO:0000259" key="1">
    <source>
        <dbReference type="Pfam" id="PF22513"/>
    </source>
</evidence>
<dbReference type="InterPro" id="IPR013321">
    <property type="entry name" value="Arc_rbn_hlx_hlx"/>
</dbReference>
<dbReference type="Proteomes" id="UP000221369">
    <property type="component" value="Unassembled WGS sequence"/>
</dbReference>
<proteinExistence type="predicted"/>
<evidence type="ECO:0000313" key="3">
    <source>
        <dbReference type="Proteomes" id="UP000221369"/>
    </source>
</evidence>
<dbReference type="EMBL" id="PDJE01000001">
    <property type="protein sequence ID" value="PFG29988.1"/>
    <property type="molecule type" value="Genomic_DNA"/>
</dbReference>
<dbReference type="InterPro" id="IPR053853">
    <property type="entry name" value="FitA-like_RHH"/>
</dbReference>
<dbReference type="RefSeq" id="WP_098409203.1">
    <property type="nucleotide sequence ID" value="NZ_PDJE01000001.1"/>
</dbReference>
<gene>
    <name evidence="2" type="ORF">ATJ78_0908</name>
</gene>
<reference evidence="2 3" key="1">
    <citation type="submission" date="2017-10" db="EMBL/GenBank/DDBJ databases">
        <title>Sequencing the genomes of 1000 actinobacteria strains.</title>
        <authorList>
            <person name="Klenk H.-P."/>
        </authorList>
    </citation>
    <scope>NUCLEOTIDE SEQUENCE [LARGE SCALE GENOMIC DNA]</scope>
    <source>
        <strain evidence="2 3">DSM 21798</strain>
    </source>
</reference>